<dbReference type="AlphaFoldDB" id="A0A8A3PDQ7"/>
<dbReference type="EMBL" id="CP063407">
    <property type="protein sequence ID" value="QSZ33191.1"/>
    <property type="molecule type" value="Genomic_DNA"/>
</dbReference>
<sequence length="235" mass="26737">MSTRLSAPSQPDSAETFAAAVANDTLAWYSFLTSLTNYLQETEKQADAFSTDLQLEKSISTRKVKRCYNLVSRLLQESHDSSTPAPAPAINSSPTDSATFIKSAKTVSFSTISTKPQLSKKLPDPAPFDNTKSDLNRFITQIQNKILANSDRFTTAYSRLSYITERFIETAATQIRLYNQNRLFITLKDYQDLLGILERVYRNINKKAEAWKQLITLQQKNLSFNTFYAEFQWLV</sequence>
<accession>A0A8A3PDQ7</accession>
<name>A0A8A3PDQ7_9HELO</name>
<protein>
    <submittedName>
        <fullName evidence="1">Uncharacterized protein</fullName>
    </submittedName>
</protein>
<reference evidence="1" key="1">
    <citation type="submission" date="2020-10" db="EMBL/GenBank/DDBJ databases">
        <title>Genome Sequence of Monilinia vaccinii-corymbosi Sheds Light on Mummy Berry Disease Infection of Blueberry and Mating Type.</title>
        <authorList>
            <person name="Yow A.G."/>
            <person name="Zhang Y."/>
            <person name="Bansal K."/>
            <person name="Eacker S.M."/>
            <person name="Sullivan S."/>
            <person name="Liachko I."/>
            <person name="Cubeta M.A."/>
            <person name="Rollins J.A."/>
            <person name="Ashrafi H."/>
        </authorList>
    </citation>
    <scope>NUCLEOTIDE SEQUENCE</scope>
    <source>
        <strain evidence="1">RL-1</strain>
    </source>
</reference>
<keyword evidence="2" id="KW-1185">Reference proteome</keyword>
<organism evidence="1 2">
    <name type="scientific">Monilinia vaccinii-corymbosi</name>
    <dbReference type="NCBI Taxonomy" id="61207"/>
    <lineage>
        <taxon>Eukaryota</taxon>
        <taxon>Fungi</taxon>
        <taxon>Dikarya</taxon>
        <taxon>Ascomycota</taxon>
        <taxon>Pezizomycotina</taxon>
        <taxon>Leotiomycetes</taxon>
        <taxon>Helotiales</taxon>
        <taxon>Sclerotiniaceae</taxon>
        <taxon>Monilinia</taxon>
    </lineage>
</organism>
<evidence type="ECO:0000313" key="2">
    <source>
        <dbReference type="Proteomes" id="UP000672032"/>
    </source>
</evidence>
<proteinExistence type="predicted"/>
<gene>
    <name evidence="1" type="ORF">DSL72_002777</name>
</gene>
<dbReference type="Proteomes" id="UP000672032">
    <property type="component" value="Chromosome 3"/>
</dbReference>
<evidence type="ECO:0000313" key="1">
    <source>
        <dbReference type="EMBL" id="QSZ33191.1"/>
    </source>
</evidence>